<dbReference type="EMBL" id="ML977041">
    <property type="protein sequence ID" value="KAF1949152.1"/>
    <property type="molecule type" value="Genomic_DNA"/>
</dbReference>
<name>A0A6A5TBT9_9PLEO</name>
<evidence type="ECO:0000313" key="2">
    <source>
        <dbReference type="Proteomes" id="UP000800035"/>
    </source>
</evidence>
<gene>
    <name evidence="1" type="ORF">CC80DRAFT_280206</name>
</gene>
<evidence type="ECO:0000313" key="1">
    <source>
        <dbReference type="EMBL" id="KAF1949152.1"/>
    </source>
</evidence>
<organism evidence="1 2">
    <name type="scientific">Byssothecium circinans</name>
    <dbReference type="NCBI Taxonomy" id="147558"/>
    <lineage>
        <taxon>Eukaryota</taxon>
        <taxon>Fungi</taxon>
        <taxon>Dikarya</taxon>
        <taxon>Ascomycota</taxon>
        <taxon>Pezizomycotina</taxon>
        <taxon>Dothideomycetes</taxon>
        <taxon>Pleosporomycetidae</taxon>
        <taxon>Pleosporales</taxon>
        <taxon>Massarineae</taxon>
        <taxon>Massarinaceae</taxon>
        <taxon>Byssothecium</taxon>
    </lineage>
</organism>
<keyword evidence="2" id="KW-1185">Reference proteome</keyword>
<sequence length="184" mass="20610">MLHPICLAIGTVHKHGYVTPSRLSFACVHMFSYAHARSPSFSLRSASAQSRQTCQTLNPSLNTFLKDGSDTYGPRTLFFHHLHLDRPTPPFRGKLVTPVHTTISGRYACSISTLRTGMIPANTMTRTLACISRHQLSLPMHPMFVAWRYNGFRGTRCVARGRMGCHTFRAAREVPPRLDRVGCV</sequence>
<dbReference type="Proteomes" id="UP000800035">
    <property type="component" value="Unassembled WGS sequence"/>
</dbReference>
<accession>A0A6A5TBT9</accession>
<dbReference type="AlphaFoldDB" id="A0A6A5TBT9"/>
<proteinExistence type="predicted"/>
<reference evidence="1" key="1">
    <citation type="journal article" date="2020" name="Stud. Mycol.">
        <title>101 Dothideomycetes genomes: a test case for predicting lifestyles and emergence of pathogens.</title>
        <authorList>
            <person name="Haridas S."/>
            <person name="Albert R."/>
            <person name="Binder M."/>
            <person name="Bloem J."/>
            <person name="Labutti K."/>
            <person name="Salamov A."/>
            <person name="Andreopoulos B."/>
            <person name="Baker S."/>
            <person name="Barry K."/>
            <person name="Bills G."/>
            <person name="Bluhm B."/>
            <person name="Cannon C."/>
            <person name="Castanera R."/>
            <person name="Culley D."/>
            <person name="Daum C."/>
            <person name="Ezra D."/>
            <person name="Gonzalez J."/>
            <person name="Henrissat B."/>
            <person name="Kuo A."/>
            <person name="Liang C."/>
            <person name="Lipzen A."/>
            <person name="Lutzoni F."/>
            <person name="Magnuson J."/>
            <person name="Mondo S."/>
            <person name="Nolan M."/>
            <person name="Ohm R."/>
            <person name="Pangilinan J."/>
            <person name="Park H.-J."/>
            <person name="Ramirez L."/>
            <person name="Alfaro M."/>
            <person name="Sun H."/>
            <person name="Tritt A."/>
            <person name="Yoshinaga Y."/>
            <person name="Zwiers L.-H."/>
            <person name="Turgeon B."/>
            <person name="Goodwin S."/>
            <person name="Spatafora J."/>
            <person name="Crous P."/>
            <person name="Grigoriev I."/>
        </authorList>
    </citation>
    <scope>NUCLEOTIDE SEQUENCE</scope>
    <source>
        <strain evidence="1">CBS 675.92</strain>
    </source>
</reference>
<protein>
    <submittedName>
        <fullName evidence="1">Uncharacterized protein</fullName>
    </submittedName>
</protein>